<organism evidence="3 4">
    <name type="scientific">Parasphingopyxis lamellibrachiae</name>
    <dbReference type="NCBI Taxonomy" id="680125"/>
    <lineage>
        <taxon>Bacteria</taxon>
        <taxon>Pseudomonadati</taxon>
        <taxon>Pseudomonadota</taxon>
        <taxon>Alphaproteobacteria</taxon>
        <taxon>Sphingomonadales</taxon>
        <taxon>Sphingomonadaceae</taxon>
        <taxon>Parasphingopyxis</taxon>
    </lineage>
</organism>
<reference evidence="3 4" key="1">
    <citation type="submission" date="2018-07" db="EMBL/GenBank/DDBJ databases">
        <title>Genomic Encyclopedia of Type Strains, Phase IV (KMG-IV): sequencing the most valuable type-strain genomes for metagenomic binning, comparative biology and taxonomic classification.</title>
        <authorList>
            <person name="Goeker M."/>
        </authorList>
    </citation>
    <scope>NUCLEOTIDE SEQUENCE [LARGE SCALE GENOMIC DNA]</scope>
    <source>
        <strain evidence="3 4">DSM 26725</strain>
    </source>
</reference>
<dbReference type="Proteomes" id="UP000256310">
    <property type="component" value="Unassembled WGS sequence"/>
</dbReference>
<feature type="region of interest" description="Disordered" evidence="1">
    <location>
        <begin position="218"/>
        <end position="271"/>
    </location>
</feature>
<dbReference type="PROSITE" id="PS50104">
    <property type="entry name" value="TIR"/>
    <property type="match status" value="1"/>
</dbReference>
<evidence type="ECO:0000259" key="2">
    <source>
        <dbReference type="PROSITE" id="PS50104"/>
    </source>
</evidence>
<dbReference type="InterPro" id="IPR035897">
    <property type="entry name" value="Toll_tir_struct_dom_sf"/>
</dbReference>
<keyword evidence="4" id="KW-1185">Reference proteome</keyword>
<dbReference type="AlphaFoldDB" id="A0A3D9FIU0"/>
<protein>
    <submittedName>
        <fullName evidence="3">TIR domain-containing protein</fullName>
    </submittedName>
</protein>
<feature type="region of interest" description="Disordered" evidence="1">
    <location>
        <begin position="1"/>
        <end position="21"/>
    </location>
</feature>
<gene>
    <name evidence="3" type="ORF">DFR46_2761</name>
</gene>
<dbReference type="InterPro" id="IPR000157">
    <property type="entry name" value="TIR_dom"/>
</dbReference>
<sequence length="358" mass="37747">MSDGQSDNAGRPTAFISHHSSQVETARRLKVILGHHGVTGWMAPDDIDPGQPFDKAIVDQVRQSDLIILLFCGQSDQSRHVKRELMMAEDSDKLIYPVRLEEKPADGLAYWLNDYQWIDWFDGDDKTITRMIDTIKRQAKNAAPDPAPPPVTAQTAQPAAAPPPPAEPAAAAAAPVNGGSANGGPGNQWKIPIVTALIVAAVMLAGFYIMTRDDGTETAAADTTTDPALDDGRTSVQEVESVEPQPIAPVPQQPEPQYAEPAPSPTPPASAVPATGGGYYVVVGSFQPGDRTALRRARGFQACAGIEPIVARSDDYPGLAPGLTVVMIGSYPDAAAANRALGLAQPCVADAYVRTVGG</sequence>
<dbReference type="EMBL" id="QRDP01000004">
    <property type="protein sequence ID" value="RED17709.1"/>
    <property type="molecule type" value="Genomic_DNA"/>
</dbReference>
<name>A0A3D9FIU0_9SPHN</name>
<dbReference type="GO" id="GO:0007165">
    <property type="term" value="P:signal transduction"/>
    <property type="evidence" value="ECO:0007669"/>
    <property type="project" value="InterPro"/>
</dbReference>
<dbReference type="RefSeq" id="WP_116236949.1">
    <property type="nucleotide sequence ID" value="NZ_QRDP01000004.1"/>
</dbReference>
<evidence type="ECO:0000313" key="4">
    <source>
        <dbReference type="Proteomes" id="UP000256310"/>
    </source>
</evidence>
<dbReference type="Gene3D" id="3.40.50.10140">
    <property type="entry name" value="Toll/interleukin-1 receptor homology (TIR) domain"/>
    <property type="match status" value="1"/>
</dbReference>
<evidence type="ECO:0000256" key="1">
    <source>
        <dbReference type="SAM" id="MobiDB-lite"/>
    </source>
</evidence>
<dbReference type="OrthoDB" id="7445303at2"/>
<dbReference type="Pfam" id="PF13676">
    <property type="entry name" value="TIR_2"/>
    <property type="match status" value="1"/>
</dbReference>
<comment type="caution">
    <text evidence="3">The sequence shown here is derived from an EMBL/GenBank/DDBJ whole genome shotgun (WGS) entry which is preliminary data.</text>
</comment>
<evidence type="ECO:0000313" key="3">
    <source>
        <dbReference type="EMBL" id="RED17709.1"/>
    </source>
</evidence>
<accession>A0A3D9FIU0</accession>
<feature type="region of interest" description="Disordered" evidence="1">
    <location>
        <begin position="139"/>
        <end position="179"/>
    </location>
</feature>
<dbReference type="SUPFAM" id="SSF52200">
    <property type="entry name" value="Toll/Interleukin receptor TIR domain"/>
    <property type="match status" value="1"/>
</dbReference>
<feature type="compositionally biased region" description="Low complexity" evidence="1">
    <location>
        <begin position="218"/>
        <end position="227"/>
    </location>
</feature>
<proteinExistence type="predicted"/>
<feature type="domain" description="TIR" evidence="2">
    <location>
        <begin position="10"/>
        <end position="143"/>
    </location>
</feature>